<keyword evidence="1" id="KW-0255">Endonuclease</keyword>
<dbReference type="EMBL" id="JBHTIL010000001">
    <property type="protein sequence ID" value="MFD0924667.1"/>
    <property type="molecule type" value="Genomic_DNA"/>
</dbReference>
<gene>
    <name evidence="1" type="ORF">ACFQ04_02860</name>
</gene>
<reference evidence="2" key="1">
    <citation type="journal article" date="2019" name="Int. J. Syst. Evol. Microbiol.">
        <title>The Global Catalogue of Microorganisms (GCM) 10K type strain sequencing project: providing services to taxonomists for standard genome sequencing and annotation.</title>
        <authorList>
            <consortium name="The Broad Institute Genomics Platform"/>
            <consortium name="The Broad Institute Genome Sequencing Center for Infectious Disease"/>
            <person name="Wu L."/>
            <person name="Ma J."/>
        </authorList>
    </citation>
    <scope>NUCLEOTIDE SEQUENCE [LARGE SCALE GENOMIC DNA]</scope>
    <source>
        <strain evidence="2">CCUG 50873</strain>
    </source>
</reference>
<dbReference type="RefSeq" id="WP_253647319.1">
    <property type="nucleotide sequence ID" value="NZ_BAAAMO010000002.1"/>
</dbReference>
<keyword evidence="2" id="KW-1185">Reference proteome</keyword>
<evidence type="ECO:0000313" key="1">
    <source>
        <dbReference type="EMBL" id="MFD0924667.1"/>
    </source>
</evidence>
<keyword evidence="1" id="KW-0378">Hydrolase</keyword>
<protein>
    <submittedName>
        <fullName evidence="1">Endonuclease domain-containing protein</fullName>
    </submittedName>
</protein>
<dbReference type="GO" id="GO:0004519">
    <property type="term" value="F:endonuclease activity"/>
    <property type="evidence" value="ECO:0007669"/>
    <property type="project" value="UniProtKB-KW"/>
</dbReference>
<proteinExistence type="predicted"/>
<evidence type="ECO:0000313" key="2">
    <source>
        <dbReference type="Proteomes" id="UP001597068"/>
    </source>
</evidence>
<accession>A0ABW3G386</accession>
<comment type="caution">
    <text evidence="1">The sequence shown here is derived from an EMBL/GenBank/DDBJ whole genome shotgun (WGS) entry which is preliminary data.</text>
</comment>
<name>A0ABW3G386_9NOCA</name>
<keyword evidence="1" id="KW-0540">Nuclease</keyword>
<organism evidence="1 2">
    <name type="scientific">Williamsia deligens</name>
    <dbReference type="NCBI Taxonomy" id="321325"/>
    <lineage>
        <taxon>Bacteria</taxon>
        <taxon>Bacillati</taxon>
        <taxon>Actinomycetota</taxon>
        <taxon>Actinomycetes</taxon>
        <taxon>Mycobacteriales</taxon>
        <taxon>Nocardiaceae</taxon>
        <taxon>Williamsia</taxon>
    </lineage>
</organism>
<dbReference type="Proteomes" id="UP001597068">
    <property type="component" value="Unassembled WGS sequence"/>
</dbReference>
<sequence>MTHAPEFRHAATRAELEVMGCTRARLGAVLREGVLVSVGPGYYMHADAVGPFPENTHLALAKAVVAGMASSTALAGVTAAINHGLPVVGADLSRVQLARPGGTASGTQRSSVSVLRRNVAEEELVYRAGTLTTSVARTVVDLACGAAERTAVIVGDAALRRQLCTREDLAATLAALGPVHGRRRARVVLDVLDRRAESPLESWSRLVLDRSGLPRPDLQRVILAPGGRRVARVDFFWEEFGLVGECDGMGKYFGEYSEKSAREVLDEEKFRAQDLVDLGFVVVRWNWGELVHRPDVVIARIERAINRMQRLRRGA</sequence>